<sequence length="270" mass="31963">MKQIKYVDLHEMKELMPIKIQEQALSLRKTELLHDKSLNVNIHLAMDPTIGDLWVIRGLEEYLAYKEINNNQAVPCIVHQNMTTGDQWLTFLCYLLNMDSPHAMDIHKCALKVFQENQDRKDYVYKYVENHTGIHPIILNTYLFHPDIPDHLKTGENILHLDLLNKVQELEEFGISKVVRDQLTYFAVEPFPSRLTEEKLEVVKWMINETDGFRALPQGQQIYLLAFAMEYKKYLLHHFQKMIDTFYDEQYEKFISNLHSSTEKTDLMQT</sequence>
<proteinExistence type="predicted"/>
<dbReference type="EMBL" id="JAHQCR010000023">
    <property type="protein sequence ID" value="MBU9720906.1"/>
    <property type="molecule type" value="Genomic_DNA"/>
</dbReference>
<dbReference type="RefSeq" id="WP_088074085.1">
    <property type="nucleotide sequence ID" value="NZ_JAHQCR010000023.1"/>
</dbReference>
<keyword evidence="2" id="KW-1185">Reference proteome</keyword>
<name>A0ABS6JQS4_9BACI</name>
<comment type="caution">
    <text evidence="1">The sequence shown here is derived from an EMBL/GenBank/DDBJ whole genome shotgun (WGS) entry which is preliminary data.</text>
</comment>
<accession>A0ABS6JQS4</accession>
<gene>
    <name evidence="1" type="ORF">KS407_05515</name>
</gene>
<evidence type="ECO:0000313" key="1">
    <source>
        <dbReference type="EMBL" id="MBU9720906.1"/>
    </source>
</evidence>
<evidence type="ECO:0000313" key="2">
    <source>
        <dbReference type="Proteomes" id="UP000790580"/>
    </source>
</evidence>
<dbReference type="Proteomes" id="UP000790580">
    <property type="component" value="Unassembled WGS sequence"/>
</dbReference>
<protein>
    <submittedName>
        <fullName evidence="1">Uncharacterized protein</fullName>
    </submittedName>
</protein>
<reference evidence="1 2" key="1">
    <citation type="submission" date="2021-06" db="EMBL/GenBank/DDBJ databases">
        <title>Bacillus sp. RD4P76, an endophyte from a halophyte.</title>
        <authorList>
            <person name="Sun J.-Q."/>
        </authorList>
    </citation>
    <scope>NUCLEOTIDE SEQUENCE [LARGE SCALE GENOMIC DNA]</scope>
    <source>
        <strain evidence="1 2">JCM 17098</strain>
    </source>
</reference>
<organism evidence="1 2">
    <name type="scientific">Evansella alkalicola</name>
    <dbReference type="NCBI Taxonomy" id="745819"/>
    <lineage>
        <taxon>Bacteria</taxon>
        <taxon>Bacillati</taxon>
        <taxon>Bacillota</taxon>
        <taxon>Bacilli</taxon>
        <taxon>Bacillales</taxon>
        <taxon>Bacillaceae</taxon>
        <taxon>Evansella</taxon>
    </lineage>
</organism>